<feature type="compositionally biased region" description="Basic residues" evidence="6">
    <location>
        <begin position="1"/>
        <end position="16"/>
    </location>
</feature>
<evidence type="ECO:0000256" key="4">
    <source>
        <dbReference type="ARBA" id="ARBA00022989"/>
    </source>
</evidence>
<accession>A0A0G4KRS1</accession>
<dbReference type="STRING" id="100787.A0A0G4KRS1"/>
<dbReference type="EMBL" id="CVQH01003891">
    <property type="protein sequence ID" value="CRK12533.1"/>
    <property type="molecule type" value="Genomic_DNA"/>
</dbReference>
<organism evidence="7 8">
    <name type="scientific">Verticillium longisporum</name>
    <name type="common">Verticillium dahliae var. longisporum</name>
    <dbReference type="NCBI Taxonomy" id="100787"/>
    <lineage>
        <taxon>Eukaryota</taxon>
        <taxon>Fungi</taxon>
        <taxon>Dikarya</taxon>
        <taxon>Ascomycota</taxon>
        <taxon>Pezizomycotina</taxon>
        <taxon>Sordariomycetes</taxon>
        <taxon>Hypocreomycetidae</taxon>
        <taxon>Glomerellales</taxon>
        <taxon>Plectosphaerellaceae</taxon>
        <taxon>Verticillium</taxon>
    </lineage>
</organism>
<feature type="compositionally biased region" description="Polar residues" evidence="6">
    <location>
        <begin position="233"/>
        <end position="246"/>
    </location>
</feature>
<feature type="compositionally biased region" description="Acidic residues" evidence="6">
    <location>
        <begin position="100"/>
        <end position="109"/>
    </location>
</feature>
<protein>
    <submittedName>
        <fullName evidence="7">Uncharacterized protein</fullName>
    </submittedName>
</protein>
<feature type="compositionally biased region" description="Polar residues" evidence="6">
    <location>
        <begin position="517"/>
        <end position="532"/>
    </location>
</feature>
<evidence type="ECO:0000256" key="5">
    <source>
        <dbReference type="ARBA" id="ARBA00023136"/>
    </source>
</evidence>
<feature type="region of interest" description="Disordered" evidence="6">
    <location>
        <begin position="961"/>
        <end position="992"/>
    </location>
</feature>
<dbReference type="PANTHER" id="PTHR11266:SF113">
    <property type="entry name" value="MEMBRANE PROTEIN, MPV17_PMP22 FAMILY, PUTATIVE (AFU_ORTHOLOGUE AFUA_1G13840)-RELATED"/>
    <property type="match status" value="1"/>
</dbReference>
<feature type="compositionally biased region" description="Basic and acidic residues" evidence="6">
    <location>
        <begin position="609"/>
        <end position="619"/>
    </location>
</feature>
<feature type="region of interest" description="Disordered" evidence="6">
    <location>
        <begin position="283"/>
        <end position="693"/>
    </location>
</feature>
<comment type="similarity">
    <text evidence="2">Belongs to the peroxisomal membrane protein PXMP2/4 family.</text>
</comment>
<dbReference type="Pfam" id="PF04117">
    <property type="entry name" value="Mpv17_PMP22"/>
    <property type="match status" value="1"/>
</dbReference>
<feature type="compositionally biased region" description="Basic and acidic residues" evidence="6">
    <location>
        <begin position="283"/>
        <end position="317"/>
    </location>
</feature>
<dbReference type="AlphaFoldDB" id="A0A0G4KRS1"/>
<gene>
    <name evidence="7" type="ORF">BN1708_010534</name>
</gene>
<feature type="compositionally biased region" description="Basic and acidic residues" evidence="6">
    <location>
        <begin position="455"/>
        <end position="470"/>
    </location>
</feature>
<keyword evidence="8" id="KW-1185">Reference proteome</keyword>
<keyword evidence="5" id="KW-0472">Membrane</keyword>
<feature type="compositionally biased region" description="Low complexity" evidence="6">
    <location>
        <begin position="190"/>
        <end position="201"/>
    </location>
</feature>
<dbReference type="GO" id="GO:0005739">
    <property type="term" value="C:mitochondrion"/>
    <property type="evidence" value="ECO:0007669"/>
    <property type="project" value="TreeGrafter"/>
</dbReference>
<evidence type="ECO:0000313" key="7">
    <source>
        <dbReference type="EMBL" id="CRK12533.1"/>
    </source>
</evidence>
<feature type="compositionally biased region" description="Basic and acidic residues" evidence="6">
    <location>
        <begin position="71"/>
        <end position="80"/>
    </location>
</feature>
<feature type="region of interest" description="Disordered" evidence="6">
    <location>
        <begin position="814"/>
        <end position="847"/>
    </location>
</feature>
<feature type="compositionally biased region" description="Polar residues" evidence="6">
    <location>
        <begin position="489"/>
        <end position="499"/>
    </location>
</feature>
<evidence type="ECO:0000256" key="2">
    <source>
        <dbReference type="ARBA" id="ARBA00006824"/>
    </source>
</evidence>
<keyword evidence="3" id="KW-0812">Transmembrane</keyword>
<feature type="compositionally biased region" description="Polar residues" evidence="6">
    <location>
        <begin position="620"/>
        <end position="643"/>
    </location>
</feature>
<keyword evidence="4" id="KW-1133">Transmembrane helix</keyword>
<evidence type="ECO:0000256" key="6">
    <source>
        <dbReference type="SAM" id="MobiDB-lite"/>
    </source>
</evidence>
<feature type="region of interest" description="Disordered" evidence="6">
    <location>
        <begin position="224"/>
        <end position="261"/>
    </location>
</feature>
<name>A0A0G4KRS1_VERLO</name>
<feature type="compositionally biased region" description="Polar residues" evidence="6">
    <location>
        <begin position="706"/>
        <end position="717"/>
    </location>
</feature>
<dbReference type="PANTHER" id="PTHR11266">
    <property type="entry name" value="PEROXISOMAL MEMBRANE PROTEIN 2, PXMP2 MPV17"/>
    <property type="match status" value="1"/>
</dbReference>
<feature type="region of interest" description="Disordered" evidence="6">
    <location>
        <begin position="1"/>
        <end position="202"/>
    </location>
</feature>
<feature type="compositionally biased region" description="Basic and acidic residues" evidence="6">
    <location>
        <begin position="135"/>
        <end position="145"/>
    </location>
</feature>
<feature type="region of interest" description="Disordered" evidence="6">
    <location>
        <begin position="706"/>
        <end position="737"/>
    </location>
</feature>
<feature type="compositionally biased region" description="Basic and acidic residues" evidence="6">
    <location>
        <begin position="724"/>
        <end position="737"/>
    </location>
</feature>
<proteinExistence type="inferred from homology"/>
<evidence type="ECO:0000256" key="1">
    <source>
        <dbReference type="ARBA" id="ARBA00004141"/>
    </source>
</evidence>
<feature type="compositionally biased region" description="Polar residues" evidence="6">
    <location>
        <begin position="969"/>
        <end position="983"/>
    </location>
</feature>
<feature type="compositionally biased region" description="Polar residues" evidence="6">
    <location>
        <begin position="827"/>
        <end position="843"/>
    </location>
</feature>
<reference evidence="7 8" key="1">
    <citation type="submission" date="2015-05" db="EMBL/GenBank/DDBJ databases">
        <authorList>
            <person name="Wang D.B."/>
            <person name="Wang M."/>
        </authorList>
    </citation>
    <scope>NUCLEOTIDE SEQUENCE [LARGE SCALE GENOMIC DNA]</scope>
    <source>
        <strain evidence="7">VL1</strain>
    </source>
</reference>
<comment type="subcellular location">
    <subcellularLocation>
        <location evidence="1">Membrane</location>
        <topology evidence="1">Multi-pass membrane protein</topology>
    </subcellularLocation>
</comment>
<dbReference type="Proteomes" id="UP000044602">
    <property type="component" value="Unassembled WGS sequence"/>
</dbReference>
<evidence type="ECO:0000313" key="8">
    <source>
        <dbReference type="Proteomes" id="UP000044602"/>
    </source>
</evidence>
<dbReference type="GO" id="GO:0016020">
    <property type="term" value="C:membrane"/>
    <property type="evidence" value="ECO:0007669"/>
    <property type="project" value="UniProtKB-SubCell"/>
</dbReference>
<feature type="compositionally biased region" description="Low complexity" evidence="6">
    <location>
        <begin position="676"/>
        <end position="685"/>
    </location>
</feature>
<evidence type="ECO:0000256" key="3">
    <source>
        <dbReference type="ARBA" id="ARBA00022692"/>
    </source>
</evidence>
<sequence length="1211" mass="134271">MALWPFRRKSGRKRTRSGAALSDVEGPPRSQTADAAVPVPTKRTPSQKKQRTETEPAKLHRRPRTYSFSPGRHDSIRVDGKGTSAQANAVRGKRFSPGDQIDEEREEDSQWQRVPTLYGTRNGDKMSRRKSSKRRRDDHDREAELKAMSNFVPVRPSAEAWTAGRPMKKDSKRVRTGGRGSGAVSEVSLPIPDSIHSSMSSDSEHASYRISALEALAPRPTLRYATHPRWAPGNSTDPTRSTSQRNKLAERANLPEATLKSHKRIDSLADDLGASDLRELMERDNRRRERKRQREQEHTERRLVRRAEKQREAEAEASKSGTPPPQNLERGVMGRDVVGLGIDTTSAVVTSSRRRSSDASFKRKTPSPEQGHASPERDTTAEEALDTQNEPFSHFHRTTSIPLETALESGKEVEAPATPPPETIKRANSIQKKKSRSRTSLASEERHRLSLVATKVEEYDTPRKDSESSSRGKLNFSSLFKWGSRANRRSSGPSSFSNTSREEMQAAIQAQGLAPTHSAQQAQATSRTSLASTPPPVAGYTPTKMSSGVPKRTRSRFREDLPELPMSPPDSRVASPETEPPMPAVSERHSREQGDIEASSMPVRYDTPSSERRTIDETMRQTPTSVHRLNQHSPQPQSVSLASIDSEASWLSGRVGKRSSSGLGMRDSNPRYPYAQQQQSQQSSSGNNTEEEIDEQIADDEYLSNLATPSHDTNMAQTGHGRRSTGDGRPSSDEDEHMADADMKWGSVSARQTVMHRRQAARIKSSEGLLNTFDEESSSSSDLIETPMVESVTRVSYGKKGHVRHMSAGSAKLLDITPRASIDSKGRNPTTGDRSQKTSSSRVGLQGHKSGGHDLLVYRVGAVILYKLLNCKVVLHPNGTEVKSGKRIALGEAEALRVAVSAGIAAPGLRDAYTTPDGVSYIRLDHIQGQPLDEVWPEIEFDGMTTTTLLRGVLRRQAPWLRTRAGQRRPQSTKHNPEQPRQTPKQHDPIPVPNTVPTIPLWQRLGPLTTAAEGYARAQRNRPYWTQFVTALVIYFCADMSAQRMSGKEYAPERTGRSLIIGGLSAIPSYKWFIFLSVNFNYASRIGSLAVKIIVNQTCFTPLFNSYFFGMQAFLAGDSLEQVVERIRRTVPTSIVNSCKLWPAVTAFSFTFIPMEYRSVFSGVIAVGWQTYLSFLNREAEVAEEAAALAAGREEVVPVVPNSRELARMEA</sequence>
<dbReference type="InterPro" id="IPR007248">
    <property type="entry name" value="Mpv17_PMP22"/>
</dbReference>